<evidence type="ECO:0000313" key="3">
    <source>
        <dbReference type="Proteomes" id="UP000240883"/>
    </source>
</evidence>
<evidence type="ECO:0000313" key="2">
    <source>
        <dbReference type="EMBL" id="PSN67098.1"/>
    </source>
</evidence>
<feature type="region of interest" description="Disordered" evidence="1">
    <location>
        <begin position="58"/>
        <end position="97"/>
    </location>
</feature>
<accession>A0A2T2NPU9</accession>
<dbReference type="AlphaFoldDB" id="A0A2T2NPU9"/>
<protein>
    <submittedName>
        <fullName evidence="2">Uncharacterized protein</fullName>
    </submittedName>
</protein>
<feature type="region of interest" description="Disordered" evidence="1">
    <location>
        <begin position="1"/>
        <end position="30"/>
    </location>
</feature>
<proteinExistence type="predicted"/>
<evidence type="ECO:0000256" key="1">
    <source>
        <dbReference type="SAM" id="MobiDB-lite"/>
    </source>
</evidence>
<reference evidence="2 3" key="1">
    <citation type="journal article" date="2018" name="Front. Microbiol.">
        <title>Genome-Wide Analysis of Corynespora cassiicola Leaf Fall Disease Putative Effectors.</title>
        <authorList>
            <person name="Lopez D."/>
            <person name="Ribeiro S."/>
            <person name="Label P."/>
            <person name="Fumanal B."/>
            <person name="Venisse J.S."/>
            <person name="Kohler A."/>
            <person name="de Oliveira R.R."/>
            <person name="Labutti K."/>
            <person name="Lipzen A."/>
            <person name="Lail K."/>
            <person name="Bauer D."/>
            <person name="Ohm R.A."/>
            <person name="Barry K.W."/>
            <person name="Spatafora J."/>
            <person name="Grigoriev I.V."/>
            <person name="Martin F.M."/>
            <person name="Pujade-Renaud V."/>
        </authorList>
    </citation>
    <scope>NUCLEOTIDE SEQUENCE [LARGE SCALE GENOMIC DNA]</scope>
    <source>
        <strain evidence="2 3">Philippines</strain>
    </source>
</reference>
<name>A0A2T2NPU9_CORCC</name>
<sequence length="167" mass="18311">MGQPQVVQRMRQGSKETVESGAGRRGSLTRAGRLRRVVQSLLGRWPAGRQSCDAVREHHGAAQGLQRWQGLQDSHGSGRADSDGGSRGQSRRRPRWRPRGLWGGWARWCEEPCRVGLDSARHRADDVGVDQTFAARRGCEGVYRQLESGRAVAGQAAMVLQEASSAV</sequence>
<dbReference type="EMBL" id="KZ678135">
    <property type="protein sequence ID" value="PSN67098.1"/>
    <property type="molecule type" value="Genomic_DNA"/>
</dbReference>
<organism evidence="2 3">
    <name type="scientific">Corynespora cassiicola Philippines</name>
    <dbReference type="NCBI Taxonomy" id="1448308"/>
    <lineage>
        <taxon>Eukaryota</taxon>
        <taxon>Fungi</taxon>
        <taxon>Dikarya</taxon>
        <taxon>Ascomycota</taxon>
        <taxon>Pezizomycotina</taxon>
        <taxon>Dothideomycetes</taxon>
        <taxon>Pleosporomycetidae</taxon>
        <taxon>Pleosporales</taxon>
        <taxon>Corynesporascaceae</taxon>
        <taxon>Corynespora</taxon>
    </lineage>
</organism>
<dbReference type="Proteomes" id="UP000240883">
    <property type="component" value="Unassembled WGS sequence"/>
</dbReference>
<gene>
    <name evidence="2" type="ORF">BS50DRAFT_381844</name>
</gene>
<keyword evidence="3" id="KW-1185">Reference proteome</keyword>